<reference evidence="3 4" key="1">
    <citation type="submission" date="2016-03" db="EMBL/GenBank/DDBJ databases">
        <authorList>
            <person name="Ploux O."/>
        </authorList>
    </citation>
    <scope>NUCLEOTIDE SEQUENCE [LARGE SCALE GENOMIC DNA]</scope>
    <source>
        <strain evidence="3 4">BER2</strain>
    </source>
</reference>
<keyword evidence="2" id="KW-0732">Signal</keyword>
<dbReference type="RefSeq" id="WP_063244698.1">
    <property type="nucleotide sequence ID" value="NZ_CP168967.1"/>
</dbReference>
<dbReference type="EMBL" id="LUKF01000018">
    <property type="protein sequence ID" value="KYG60850.1"/>
    <property type="molecule type" value="Genomic_DNA"/>
</dbReference>
<organism evidence="3 4">
    <name type="scientific">Bdellovibrio bacteriovorus</name>
    <dbReference type="NCBI Taxonomy" id="959"/>
    <lineage>
        <taxon>Bacteria</taxon>
        <taxon>Pseudomonadati</taxon>
        <taxon>Bdellovibrionota</taxon>
        <taxon>Bdellovibrionia</taxon>
        <taxon>Bdellovibrionales</taxon>
        <taxon>Pseudobdellovibrionaceae</taxon>
        <taxon>Bdellovibrio</taxon>
    </lineage>
</organism>
<dbReference type="PROSITE" id="PS51257">
    <property type="entry name" value="PROKAR_LIPOPROTEIN"/>
    <property type="match status" value="1"/>
</dbReference>
<dbReference type="Proteomes" id="UP000075391">
    <property type="component" value="Unassembled WGS sequence"/>
</dbReference>
<evidence type="ECO:0000313" key="4">
    <source>
        <dbReference type="Proteomes" id="UP000075391"/>
    </source>
</evidence>
<proteinExistence type="predicted"/>
<dbReference type="AlphaFoldDB" id="A0A150WD83"/>
<feature type="signal peptide" evidence="2">
    <location>
        <begin position="1"/>
        <end position="23"/>
    </location>
</feature>
<evidence type="ECO:0008006" key="5">
    <source>
        <dbReference type="Google" id="ProtNLM"/>
    </source>
</evidence>
<sequence length="256" mass="27690">MKTFNSKLILTMAAFALMGVGCGQSNQFQTNSVVQPPLIGGEGIIPDSPDGSGTNTGNGSTATGSNTVTFTPVSISEFNSYVAMHPLNNPTNFKLTVDLNNAGNGRYAGVVKISYVDTGYQYEGKFEAGSGTNVSYKGMKDNGLMEAEFNRWFIINGKYYFSAYFQDAYGAIVLVVDNYINQGDAQGSGTLSGSVYYKNFAQSYVQQSPYRKCWYIYDGPYNCRASAVMNKNTPYPGDGYRKLGTFSGLSKAAAIK</sequence>
<name>A0A150WD83_BDEBC</name>
<accession>A0A150WD83</accession>
<evidence type="ECO:0000313" key="3">
    <source>
        <dbReference type="EMBL" id="KYG60850.1"/>
    </source>
</evidence>
<gene>
    <name evidence="3" type="ORF">AZI85_10310</name>
</gene>
<feature type="region of interest" description="Disordered" evidence="1">
    <location>
        <begin position="39"/>
        <end position="65"/>
    </location>
</feature>
<dbReference type="OrthoDB" id="5290673at2"/>
<comment type="caution">
    <text evidence="3">The sequence shown here is derived from an EMBL/GenBank/DDBJ whole genome shotgun (WGS) entry which is preliminary data.</text>
</comment>
<feature type="compositionally biased region" description="Low complexity" evidence="1">
    <location>
        <begin position="51"/>
        <end position="65"/>
    </location>
</feature>
<feature type="chain" id="PRO_5007572569" description="Lipoprotein" evidence="2">
    <location>
        <begin position="24"/>
        <end position="256"/>
    </location>
</feature>
<evidence type="ECO:0000256" key="1">
    <source>
        <dbReference type="SAM" id="MobiDB-lite"/>
    </source>
</evidence>
<evidence type="ECO:0000256" key="2">
    <source>
        <dbReference type="SAM" id="SignalP"/>
    </source>
</evidence>
<protein>
    <recommendedName>
        <fullName evidence="5">Lipoprotein</fullName>
    </recommendedName>
</protein>